<feature type="DNA-binding region" description="H-T-H motif" evidence="4">
    <location>
        <begin position="27"/>
        <end position="46"/>
    </location>
</feature>
<keyword evidence="7" id="KW-1185">Reference proteome</keyword>
<gene>
    <name evidence="6" type="ORF">A2G96_27260</name>
</gene>
<keyword evidence="2 4" id="KW-0238">DNA-binding</keyword>
<dbReference type="PROSITE" id="PS50977">
    <property type="entry name" value="HTH_TETR_2"/>
    <property type="match status" value="1"/>
</dbReference>
<evidence type="ECO:0000256" key="4">
    <source>
        <dbReference type="PROSITE-ProRule" id="PRU00335"/>
    </source>
</evidence>
<feature type="domain" description="HTH tetR-type" evidence="5">
    <location>
        <begin position="4"/>
        <end position="64"/>
    </location>
</feature>
<dbReference type="Pfam" id="PF00440">
    <property type="entry name" value="TetR_N"/>
    <property type="match status" value="1"/>
</dbReference>
<dbReference type="PRINTS" id="PR00455">
    <property type="entry name" value="HTHTETR"/>
</dbReference>
<dbReference type="EMBL" id="CP014845">
    <property type="protein sequence ID" value="AMR81488.1"/>
    <property type="molecule type" value="Genomic_DNA"/>
</dbReference>
<evidence type="ECO:0000256" key="1">
    <source>
        <dbReference type="ARBA" id="ARBA00023015"/>
    </source>
</evidence>
<evidence type="ECO:0000256" key="3">
    <source>
        <dbReference type="ARBA" id="ARBA00023163"/>
    </source>
</evidence>
<keyword evidence="1" id="KW-0805">Transcription regulation</keyword>
<accession>A0A142JTS6</accession>
<organism evidence="6 7">
    <name type="scientific">Cupriavidus nantongensis</name>
    <dbReference type="NCBI Taxonomy" id="1796606"/>
    <lineage>
        <taxon>Bacteria</taxon>
        <taxon>Pseudomonadati</taxon>
        <taxon>Pseudomonadota</taxon>
        <taxon>Betaproteobacteria</taxon>
        <taxon>Burkholderiales</taxon>
        <taxon>Burkholderiaceae</taxon>
        <taxon>Cupriavidus</taxon>
    </lineage>
</organism>
<reference evidence="6 7" key="1">
    <citation type="submission" date="2016-03" db="EMBL/GenBank/DDBJ databases">
        <title>Complete genome sequence of a novel chlorpyrifos degrading bacterium, Cupriavidus nantongensis sp. X1.</title>
        <authorList>
            <person name="Fang L."/>
        </authorList>
    </citation>
    <scope>NUCLEOTIDE SEQUENCE [LARGE SCALE GENOMIC DNA]</scope>
    <source>
        <strain evidence="6 7">X1</strain>
    </source>
</reference>
<dbReference type="AlphaFoldDB" id="A0A142JTS6"/>
<proteinExistence type="predicted"/>
<dbReference type="GO" id="GO:0003677">
    <property type="term" value="F:DNA binding"/>
    <property type="evidence" value="ECO:0007669"/>
    <property type="project" value="UniProtKB-UniRule"/>
</dbReference>
<protein>
    <submittedName>
        <fullName evidence="6">TetR family transcriptional regulator</fullName>
    </submittedName>
</protein>
<keyword evidence="3" id="KW-0804">Transcription</keyword>
<dbReference type="Proteomes" id="UP000075238">
    <property type="component" value="Chromosome 2"/>
</dbReference>
<dbReference type="InterPro" id="IPR036271">
    <property type="entry name" value="Tet_transcr_reg_TetR-rel_C_sf"/>
</dbReference>
<dbReference type="SUPFAM" id="SSF48498">
    <property type="entry name" value="Tetracyclin repressor-like, C-terminal domain"/>
    <property type="match status" value="1"/>
</dbReference>
<dbReference type="KEGG" id="cnan:A2G96_27260"/>
<dbReference type="InterPro" id="IPR009057">
    <property type="entry name" value="Homeodomain-like_sf"/>
</dbReference>
<dbReference type="RefSeq" id="WP_062803288.1">
    <property type="nucleotide sequence ID" value="NZ_CP014845.1"/>
</dbReference>
<evidence type="ECO:0000313" key="6">
    <source>
        <dbReference type="EMBL" id="AMR81488.1"/>
    </source>
</evidence>
<dbReference type="SUPFAM" id="SSF46689">
    <property type="entry name" value="Homeodomain-like"/>
    <property type="match status" value="1"/>
</dbReference>
<evidence type="ECO:0000259" key="5">
    <source>
        <dbReference type="PROSITE" id="PS50977"/>
    </source>
</evidence>
<evidence type="ECO:0000256" key="2">
    <source>
        <dbReference type="ARBA" id="ARBA00023125"/>
    </source>
</evidence>
<name>A0A142JTS6_9BURK</name>
<dbReference type="InterPro" id="IPR001647">
    <property type="entry name" value="HTH_TetR"/>
</dbReference>
<evidence type="ECO:0000313" key="7">
    <source>
        <dbReference type="Proteomes" id="UP000075238"/>
    </source>
</evidence>
<dbReference type="Gene3D" id="1.10.357.10">
    <property type="entry name" value="Tetracycline Repressor, domain 2"/>
    <property type="match status" value="1"/>
</dbReference>
<dbReference type="PANTHER" id="PTHR47506">
    <property type="entry name" value="TRANSCRIPTIONAL REGULATORY PROTEIN"/>
    <property type="match status" value="1"/>
</dbReference>
<dbReference type="PANTHER" id="PTHR47506:SF1">
    <property type="entry name" value="HTH-TYPE TRANSCRIPTIONAL REGULATOR YJDC"/>
    <property type="match status" value="1"/>
</dbReference>
<sequence>MATPSARDRILDTAARLFYQEGYRATGIDRIIAESGVAKMSLYRHFASKNALIAAFLARRHDEWMGWFRQDVEARLAERPRLDVIADTLADWFARDFRGCAFINVVAEAGGDDQAHQQAAAHKAELEAFVADIAARLGLREPQAVAAEAMLCIEGMIVRYQMQPDSAVIEAGRRLLGRLQGE</sequence>
<dbReference type="OrthoDB" id="116240at2"/>